<organism evidence="3 4">
    <name type="scientific">Devosia geojensis</name>
    <dbReference type="NCBI Taxonomy" id="443610"/>
    <lineage>
        <taxon>Bacteria</taxon>
        <taxon>Pseudomonadati</taxon>
        <taxon>Pseudomonadota</taxon>
        <taxon>Alphaproteobacteria</taxon>
        <taxon>Hyphomicrobiales</taxon>
        <taxon>Devosiaceae</taxon>
        <taxon>Devosia</taxon>
    </lineage>
</organism>
<dbReference type="PATRIC" id="fig|443610.3.peg.2418"/>
<proteinExistence type="inferred from homology"/>
<dbReference type="Gene3D" id="3.30.70.1060">
    <property type="entry name" value="Dimeric alpha+beta barrel"/>
    <property type="match status" value="1"/>
</dbReference>
<sequence>MRYIAIFEDIADGSAIRADLTEAHQAFLRQHKGKLRLAGAVREEHGGRPVGGAWVFDTDTREEADAIVRADPFFAAGLRATYKLLAWGTAPGYEDVVL</sequence>
<dbReference type="Pfam" id="PF03795">
    <property type="entry name" value="YCII"/>
    <property type="match status" value="1"/>
</dbReference>
<name>A0A0F5FDC7_9HYPH</name>
<comment type="similarity">
    <text evidence="1">Belongs to the YciI family.</text>
</comment>
<gene>
    <name evidence="3" type="ORF">VE25_20475</name>
</gene>
<reference evidence="3 4" key="1">
    <citation type="submission" date="2015-03" db="EMBL/GenBank/DDBJ databases">
        <authorList>
            <person name="Hassan Y.I."/>
            <person name="Lepp D."/>
            <person name="Li X.-Z."/>
            <person name="Zhou T."/>
        </authorList>
    </citation>
    <scope>NUCLEOTIDE SEQUENCE [LARGE SCALE GENOMIC DNA]</scope>
    <source>
        <strain evidence="3 4">BD-c194</strain>
    </source>
</reference>
<dbReference type="EMBL" id="JZEX01000192">
    <property type="protein sequence ID" value="KKB06856.1"/>
    <property type="molecule type" value="Genomic_DNA"/>
</dbReference>
<dbReference type="OrthoDB" id="7708313at2"/>
<evidence type="ECO:0000313" key="4">
    <source>
        <dbReference type="Proteomes" id="UP000033632"/>
    </source>
</evidence>
<dbReference type="SUPFAM" id="SSF54909">
    <property type="entry name" value="Dimeric alpha+beta barrel"/>
    <property type="match status" value="1"/>
</dbReference>
<accession>A0A0F5FDC7</accession>
<keyword evidence="4" id="KW-1185">Reference proteome</keyword>
<protein>
    <recommendedName>
        <fullName evidence="2">YCII-related domain-containing protein</fullName>
    </recommendedName>
</protein>
<evidence type="ECO:0000259" key="2">
    <source>
        <dbReference type="Pfam" id="PF03795"/>
    </source>
</evidence>
<comment type="caution">
    <text evidence="3">The sequence shown here is derived from an EMBL/GenBank/DDBJ whole genome shotgun (WGS) entry which is preliminary data.</text>
</comment>
<evidence type="ECO:0000256" key="1">
    <source>
        <dbReference type="ARBA" id="ARBA00007689"/>
    </source>
</evidence>
<dbReference type="RefSeq" id="WP_046110536.1">
    <property type="nucleotide sequence ID" value="NZ_JZEX01000192.1"/>
</dbReference>
<dbReference type="InterPro" id="IPR005545">
    <property type="entry name" value="YCII"/>
</dbReference>
<feature type="domain" description="YCII-related" evidence="2">
    <location>
        <begin position="1"/>
        <end position="87"/>
    </location>
</feature>
<dbReference type="InterPro" id="IPR011008">
    <property type="entry name" value="Dimeric_a/b-barrel"/>
</dbReference>
<dbReference type="Proteomes" id="UP000033632">
    <property type="component" value="Unassembled WGS sequence"/>
</dbReference>
<evidence type="ECO:0000313" key="3">
    <source>
        <dbReference type="EMBL" id="KKB06856.1"/>
    </source>
</evidence>
<dbReference type="AlphaFoldDB" id="A0A0F5FDC7"/>
<dbReference type="STRING" id="443610.VE25_20475"/>